<feature type="domain" description="HAMP" evidence="7">
    <location>
        <begin position="210"/>
        <end position="264"/>
    </location>
</feature>
<name>A0A557QHF3_9RHOO</name>
<dbReference type="GO" id="GO:0016020">
    <property type="term" value="C:membrane"/>
    <property type="evidence" value="ECO:0007669"/>
    <property type="project" value="UniProtKB-SubCell"/>
</dbReference>
<gene>
    <name evidence="8" type="ORF">FHP91_18010</name>
</gene>
<dbReference type="AlphaFoldDB" id="A0A557QHF3"/>
<comment type="caution">
    <text evidence="8">The sequence shown here is derived from an EMBL/GenBank/DDBJ whole genome shotgun (WGS) entry which is preliminary data.</text>
</comment>
<organism evidence="8 9">
    <name type="scientific">Denitromonas halophila</name>
    <dbReference type="NCBI Taxonomy" id="1629404"/>
    <lineage>
        <taxon>Bacteria</taxon>
        <taxon>Pseudomonadati</taxon>
        <taxon>Pseudomonadota</taxon>
        <taxon>Betaproteobacteria</taxon>
        <taxon>Rhodocyclales</taxon>
        <taxon>Zoogloeaceae</taxon>
        <taxon>Denitromonas</taxon>
    </lineage>
</organism>
<evidence type="ECO:0000259" key="6">
    <source>
        <dbReference type="PROSITE" id="PS50111"/>
    </source>
</evidence>
<dbReference type="Pfam" id="PF00672">
    <property type="entry name" value="HAMP"/>
    <property type="match status" value="1"/>
</dbReference>
<keyword evidence="5" id="KW-0472">Membrane</keyword>
<evidence type="ECO:0000256" key="2">
    <source>
        <dbReference type="ARBA" id="ARBA00023224"/>
    </source>
</evidence>
<dbReference type="Gene3D" id="1.10.287.950">
    <property type="entry name" value="Methyl-accepting chemotaxis protein"/>
    <property type="match status" value="1"/>
</dbReference>
<dbReference type="PANTHER" id="PTHR32089:SF112">
    <property type="entry name" value="LYSOZYME-LIKE PROTEIN-RELATED"/>
    <property type="match status" value="1"/>
</dbReference>
<accession>A0A557QHF3</accession>
<dbReference type="Proteomes" id="UP000319502">
    <property type="component" value="Unassembled WGS sequence"/>
</dbReference>
<dbReference type="EMBL" id="VMNK01000017">
    <property type="protein sequence ID" value="TVO52324.1"/>
    <property type="molecule type" value="Genomic_DNA"/>
</dbReference>
<comment type="subcellular location">
    <subcellularLocation>
        <location evidence="1">Membrane</location>
    </subcellularLocation>
</comment>
<keyword evidence="5" id="KW-1133">Transmembrane helix</keyword>
<feature type="domain" description="Methyl-accepting transducer" evidence="6">
    <location>
        <begin position="269"/>
        <end position="505"/>
    </location>
</feature>
<dbReference type="InterPro" id="IPR004089">
    <property type="entry name" value="MCPsignal_dom"/>
</dbReference>
<keyword evidence="5" id="KW-0812">Transmembrane</keyword>
<comment type="similarity">
    <text evidence="3">Belongs to the methyl-accepting chemotaxis (MCP) protein family.</text>
</comment>
<dbReference type="GO" id="GO:0006935">
    <property type="term" value="P:chemotaxis"/>
    <property type="evidence" value="ECO:0007669"/>
    <property type="project" value="UniProtKB-ARBA"/>
</dbReference>
<evidence type="ECO:0000256" key="1">
    <source>
        <dbReference type="ARBA" id="ARBA00004370"/>
    </source>
</evidence>
<reference evidence="8 9" key="1">
    <citation type="submission" date="2019-07" db="EMBL/GenBank/DDBJ databases">
        <title>The pathways for chlorine oxyanion respiration interact through the shared metabolite chlorate.</title>
        <authorList>
            <person name="Barnum T.P."/>
            <person name="Cheng Y."/>
            <person name="Hill K.A."/>
            <person name="Lucas L.N."/>
            <person name="Carlson H.K."/>
            <person name="Coates J.D."/>
        </authorList>
    </citation>
    <scope>NUCLEOTIDE SEQUENCE [LARGE SCALE GENOMIC DNA]</scope>
    <source>
        <strain evidence="8 9">SFB-3</strain>
    </source>
</reference>
<dbReference type="CDD" id="cd06225">
    <property type="entry name" value="HAMP"/>
    <property type="match status" value="1"/>
</dbReference>
<keyword evidence="9" id="KW-1185">Reference proteome</keyword>
<dbReference type="SMART" id="SM00304">
    <property type="entry name" value="HAMP"/>
    <property type="match status" value="1"/>
</dbReference>
<proteinExistence type="inferred from homology"/>
<dbReference type="PROSITE" id="PS50885">
    <property type="entry name" value="HAMP"/>
    <property type="match status" value="1"/>
</dbReference>
<dbReference type="Pfam" id="PF00015">
    <property type="entry name" value="MCPsignal"/>
    <property type="match status" value="1"/>
</dbReference>
<dbReference type="PROSITE" id="PS50111">
    <property type="entry name" value="CHEMOTAXIS_TRANSDUC_2"/>
    <property type="match status" value="1"/>
</dbReference>
<dbReference type="RefSeq" id="WP_144310893.1">
    <property type="nucleotide sequence ID" value="NZ_VMNK01000017.1"/>
</dbReference>
<dbReference type="OrthoDB" id="2489132at2"/>
<dbReference type="FunFam" id="1.10.287.950:FF:000001">
    <property type="entry name" value="Methyl-accepting chemotaxis sensory transducer"/>
    <property type="match status" value="1"/>
</dbReference>
<evidence type="ECO:0000256" key="3">
    <source>
        <dbReference type="ARBA" id="ARBA00029447"/>
    </source>
</evidence>
<dbReference type="GO" id="GO:0007165">
    <property type="term" value="P:signal transduction"/>
    <property type="evidence" value="ECO:0007669"/>
    <property type="project" value="UniProtKB-KW"/>
</dbReference>
<evidence type="ECO:0000259" key="7">
    <source>
        <dbReference type="PROSITE" id="PS50885"/>
    </source>
</evidence>
<evidence type="ECO:0000256" key="4">
    <source>
        <dbReference type="PROSITE-ProRule" id="PRU00284"/>
    </source>
</evidence>
<feature type="transmembrane region" description="Helical" evidence="5">
    <location>
        <begin position="9"/>
        <end position="31"/>
    </location>
</feature>
<evidence type="ECO:0000313" key="8">
    <source>
        <dbReference type="EMBL" id="TVO52324.1"/>
    </source>
</evidence>
<keyword evidence="2 4" id="KW-0807">Transducer</keyword>
<dbReference type="InterPro" id="IPR003660">
    <property type="entry name" value="HAMP_dom"/>
</dbReference>
<dbReference type="SMART" id="SM00283">
    <property type="entry name" value="MA"/>
    <property type="match status" value="1"/>
</dbReference>
<protein>
    <submittedName>
        <fullName evidence="8">Methyl-accepting chemotaxis protein</fullName>
    </submittedName>
</protein>
<dbReference type="PANTHER" id="PTHR32089">
    <property type="entry name" value="METHYL-ACCEPTING CHEMOTAXIS PROTEIN MCPB"/>
    <property type="match status" value="1"/>
</dbReference>
<dbReference type="Gene3D" id="3.30.450.290">
    <property type="match status" value="1"/>
</dbReference>
<evidence type="ECO:0000313" key="9">
    <source>
        <dbReference type="Proteomes" id="UP000319502"/>
    </source>
</evidence>
<evidence type="ECO:0000256" key="5">
    <source>
        <dbReference type="SAM" id="Phobius"/>
    </source>
</evidence>
<feature type="transmembrane region" description="Helical" evidence="5">
    <location>
        <begin position="190"/>
        <end position="208"/>
    </location>
</feature>
<sequence length="541" mass="56956">MRNLSDTPIWLRLTAVIWVMLMFAFGGLIAWETQVNRETAVDQARAFALSVHDMTMASLTGMMITGTVGQRDVFLDQVKELSSVRGLRVIRGEAVRAQFGAGSAGESADLDALEQTAMRQGSAQFEVQNSGEDGQALRVVVPALASTNYLGKNCISCHVVPEGTPLGAVSMRISLDEVDAAVSSFRNKSILFAALVSVPLMLCVFLFIRRFVTTPLAHMTAGLEEIAAGGGDLTRRLTVEHQDEIGRTAGSFNRMLGTVGDLVRQVSTSAGEVACAAREVSTGARQVAGGSHQQRVQTDAAATAVEGLMENIAHIAGSAEAVRARSHESLERSQAGQKSLTRLIGEVTEVESAVSEMADTVEAFVASTAAISHMTQEVREIADQTNLLALNAAIEAARAGEQGRGFAVVADEVRKLAEKSARSAGEIDAITRTLSTQSGSVKRSLSGGMDRLATSRAVAQEVASGLDAANASVAEVRGGLDQIAQTTDDQRTASQSVTDSIEAIAEMARKNDAAVSQTVSSAEQMEGLAGELQGAVSRFTV</sequence>
<dbReference type="SUPFAM" id="SSF58104">
    <property type="entry name" value="Methyl-accepting chemotaxis protein (MCP) signaling domain"/>
    <property type="match status" value="1"/>
</dbReference>